<evidence type="ECO:0000313" key="8">
    <source>
        <dbReference type="EMBL" id="KNF01811.1"/>
    </source>
</evidence>
<keyword evidence="9" id="KW-1185">Reference proteome</keyword>
<feature type="region of interest" description="Disordered" evidence="6">
    <location>
        <begin position="350"/>
        <end position="403"/>
    </location>
</feature>
<dbReference type="Proteomes" id="UP000054564">
    <property type="component" value="Unassembled WGS sequence"/>
</dbReference>
<sequence>MSSHYLAMSAYNGFSNFMNNQPTSAPSTSEHSSGSSSPPCFRLGDGQAAALPENPQQPSGLADDDDLGDDDVLDGCLQSNPTDSKGRSNYHPYARNESKHTGSQGSKLKATTAERRATHNAIERARRESLNGRFLELARALPTMQSVKRPSKSVIVNKSLEWICESQVREYELARENVFLRNQVNELRAQLQMEPLPQTRLLMPQNQQVPFGLAGVHPTGTAPGSESRHYNPAASYTLPSQQPLVTQRSDSFGSKHQAVSGTTLSEGQSSPTTQSATSRQAAAGPFPVRPVQGTQSYVSPRSVYESKEGSERATEDVKGPLPQSYGSTQSIDEKVSSMYLPGLGIHTDSSSPFQALSDPEGPLSTAGSSPNRLRYFSSSGSSDGSDKSPSGMDYPNPTAPFGASRKSLVRASIDQLNPGGGGGQVDVGHASKPIVTADVPLPIEPFEAHPPNAQCSQSSVLPGFVQTTYSDPNNLSHRDLFASAQSTLSNFPRHGLVNGNVLSGHAPFHQFSPHELSSNAFPVGAPWVWG</sequence>
<comment type="caution">
    <text evidence="8">The sequence shown here is derived from an EMBL/GenBank/DDBJ whole genome shotgun (WGS) entry which is preliminary data.</text>
</comment>
<keyword evidence="3" id="KW-0010">Activator</keyword>
<dbReference type="AlphaFoldDB" id="A0A0L0VRA9"/>
<evidence type="ECO:0000256" key="3">
    <source>
        <dbReference type="ARBA" id="ARBA00023159"/>
    </source>
</evidence>
<protein>
    <recommendedName>
        <fullName evidence="7">BHLH domain-containing protein</fullName>
    </recommendedName>
</protein>
<keyword evidence="4" id="KW-0804">Transcription</keyword>
<dbReference type="GO" id="GO:0003700">
    <property type="term" value="F:DNA-binding transcription factor activity"/>
    <property type="evidence" value="ECO:0007669"/>
    <property type="project" value="TreeGrafter"/>
</dbReference>
<feature type="domain" description="BHLH" evidence="7">
    <location>
        <begin position="114"/>
        <end position="166"/>
    </location>
</feature>
<dbReference type="STRING" id="1165861.A0A0L0VRA9"/>
<keyword evidence="1" id="KW-0805">Transcription regulation</keyword>
<dbReference type="PANTHER" id="PTHR10328:SF3">
    <property type="entry name" value="PROTEIN MAX"/>
    <property type="match status" value="1"/>
</dbReference>
<dbReference type="FunFam" id="4.10.280.10:FF:000114">
    <property type="entry name" value="N-acetyl-gamma-glutamyl-phosphate partial"/>
    <property type="match status" value="1"/>
</dbReference>
<feature type="compositionally biased region" description="Low complexity" evidence="6">
    <location>
        <begin position="377"/>
        <end position="393"/>
    </location>
</feature>
<dbReference type="InterPro" id="IPR011598">
    <property type="entry name" value="bHLH_dom"/>
</dbReference>
<feature type="compositionally biased region" description="Polar residues" evidence="6">
    <location>
        <begin position="237"/>
        <end position="267"/>
    </location>
</feature>
<feature type="region of interest" description="Disordered" evidence="6">
    <location>
        <begin position="21"/>
        <end position="121"/>
    </location>
</feature>
<feature type="compositionally biased region" description="Basic and acidic residues" evidence="6">
    <location>
        <begin position="304"/>
        <end position="318"/>
    </location>
</feature>
<evidence type="ECO:0000259" key="7">
    <source>
        <dbReference type="PROSITE" id="PS50888"/>
    </source>
</evidence>
<feature type="compositionally biased region" description="Basic and acidic residues" evidence="6">
    <location>
        <begin position="112"/>
        <end position="121"/>
    </location>
</feature>
<gene>
    <name evidence="8" type="ORF">PSTG_04930</name>
</gene>
<feature type="compositionally biased region" description="Low complexity" evidence="6">
    <location>
        <begin position="268"/>
        <end position="283"/>
    </location>
</feature>
<feature type="region of interest" description="Disordered" evidence="6">
    <location>
        <begin position="212"/>
        <end position="330"/>
    </location>
</feature>
<dbReference type="InterPro" id="IPR036638">
    <property type="entry name" value="HLH_DNA-bd_sf"/>
</dbReference>
<keyword evidence="5" id="KW-0539">Nucleus</keyword>
<evidence type="ECO:0000256" key="1">
    <source>
        <dbReference type="ARBA" id="ARBA00023015"/>
    </source>
</evidence>
<dbReference type="PROSITE" id="PS50888">
    <property type="entry name" value="BHLH"/>
    <property type="match status" value="1"/>
</dbReference>
<accession>A0A0L0VRA9</accession>
<keyword evidence="2" id="KW-0238">DNA-binding</keyword>
<dbReference type="Gene3D" id="4.10.280.10">
    <property type="entry name" value="Helix-loop-helix DNA-binding domain"/>
    <property type="match status" value="1"/>
</dbReference>
<dbReference type="Pfam" id="PF00010">
    <property type="entry name" value="HLH"/>
    <property type="match status" value="1"/>
</dbReference>
<name>A0A0L0VRA9_9BASI</name>
<dbReference type="OrthoDB" id="2501368at2759"/>
<reference evidence="9" key="1">
    <citation type="submission" date="2014-03" db="EMBL/GenBank/DDBJ databases">
        <title>The Genome Sequence of Puccinia striiformis f. sp. tritici PST-78.</title>
        <authorList>
            <consortium name="The Broad Institute Genome Sequencing Platform"/>
            <person name="Cuomo C."/>
            <person name="Hulbert S."/>
            <person name="Chen X."/>
            <person name="Walker B."/>
            <person name="Young S.K."/>
            <person name="Zeng Q."/>
            <person name="Gargeya S."/>
            <person name="Fitzgerald M."/>
            <person name="Haas B."/>
            <person name="Abouelleil A."/>
            <person name="Alvarado L."/>
            <person name="Arachchi H.M."/>
            <person name="Berlin A.M."/>
            <person name="Chapman S.B."/>
            <person name="Goldberg J."/>
            <person name="Griggs A."/>
            <person name="Gujja S."/>
            <person name="Hansen M."/>
            <person name="Howarth C."/>
            <person name="Imamovic A."/>
            <person name="Larimer J."/>
            <person name="McCowan C."/>
            <person name="Montmayeur A."/>
            <person name="Murphy C."/>
            <person name="Neiman D."/>
            <person name="Pearson M."/>
            <person name="Priest M."/>
            <person name="Roberts A."/>
            <person name="Saif S."/>
            <person name="Shea T."/>
            <person name="Sisk P."/>
            <person name="Sykes S."/>
            <person name="Wortman J."/>
            <person name="Nusbaum C."/>
            <person name="Birren B."/>
        </authorList>
    </citation>
    <scope>NUCLEOTIDE SEQUENCE [LARGE SCALE GENOMIC DNA]</scope>
    <source>
        <strain evidence="9">race PST-78</strain>
    </source>
</reference>
<dbReference type="GO" id="GO:0090575">
    <property type="term" value="C:RNA polymerase II transcription regulator complex"/>
    <property type="evidence" value="ECO:0007669"/>
    <property type="project" value="TreeGrafter"/>
</dbReference>
<proteinExistence type="predicted"/>
<evidence type="ECO:0000313" key="9">
    <source>
        <dbReference type="Proteomes" id="UP000054564"/>
    </source>
</evidence>
<dbReference type="GO" id="GO:0046983">
    <property type="term" value="F:protein dimerization activity"/>
    <property type="evidence" value="ECO:0007669"/>
    <property type="project" value="InterPro"/>
</dbReference>
<dbReference type="GO" id="GO:0045944">
    <property type="term" value="P:positive regulation of transcription by RNA polymerase II"/>
    <property type="evidence" value="ECO:0007669"/>
    <property type="project" value="TreeGrafter"/>
</dbReference>
<organism evidence="8 9">
    <name type="scientific">Puccinia striiformis f. sp. tritici PST-78</name>
    <dbReference type="NCBI Taxonomy" id="1165861"/>
    <lineage>
        <taxon>Eukaryota</taxon>
        <taxon>Fungi</taxon>
        <taxon>Dikarya</taxon>
        <taxon>Basidiomycota</taxon>
        <taxon>Pucciniomycotina</taxon>
        <taxon>Pucciniomycetes</taxon>
        <taxon>Pucciniales</taxon>
        <taxon>Pucciniaceae</taxon>
        <taxon>Puccinia</taxon>
    </lineage>
</organism>
<evidence type="ECO:0000256" key="4">
    <source>
        <dbReference type="ARBA" id="ARBA00023163"/>
    </source>
</evidence>
<feature type="compositionally biased region" description="Acidic residues" evidence="6">
    <location>
        <begin position="62"/>
        <end position="73"/>
    </location>
</feature>
<dbReference type="PANTHER" id="PTHR10328">
    <property type="entry name" value="PROTEIN MAX MYC-ASSOCIATED FACTOR X"/>
    <property type="match status" value="1"/>
</dbReference>
<dbReference type="EMBL" id="AJIL01000027">
    <property type="protein sequence ID" value="KNF01811.1"/>
    <property type="molecule type" value="Genomic_DNA"/>
</dbReference>
<evidence type="ECO:0000256" key="2">
    <source>
        <dbReference type="ARBA" id="ARBA00023125"/>
    </source>
</evidence>
<dbReference type="GO" id="GO:0003677">
    <property type="term" value="F:DNA binding"/>
    <property type="evidence" value="ECO:0007669"/>
    <property type="project" value="UniProtKB-KW"/>
</dbReference>
<dbReference type="SMART" id="SM00353">
    <property type="entry name" value="HLH"/>
    <property type="match status" value="1"/>
</dbReference>
<feature type="compositionally biased region" description="Low complexity" evidence="6">
    <location>
        <begin position="22"/>
        <end position="39"/>
    </location>
</feature>
<evidence type="ECO:0000256" key="6">
    <source>
        <dbReference type="SAM" id="MobiDB-lite"/>
    </source>
</evidence>
<evidence type="ECO:0000256" key="5">
    <source>
        <dbReference type="ARBA" id="ARBA00023242"/>
    </source>
</evidence>
<dbReference type="SUPFAM" id="SSF47459">
    <property type="entry name" value="HLH, helix-loop-helix DNA-binding domain"/>
    <property type="match status" value="1"/>
</dbReference>